<keyword evidence="9" id="KW-0963">Cytoplasm</keyword>
<dbReference type="SMART" id="SM00962">
    <property type="entry name" value="SRP54"/>
    <property type="match status" value="1"/>
</dbReference>
<dbReference type="AlphaFoldDB" id="A0A940PJF6"/>
<evidence type="ECO:0000256" key="6">
    <source>
        <dbReference type="ARBA" id="ARBA00023135"/>
    </source>
</evidence>
<evidence type="ECO:0000256" key="2">
    <source>
        <dbReference type="ARBA" id="ARBA00022741"/>
    </source>
</evidence>
<feature type="compositionally biased region" description="Gly residues" evidence="10">
    <location>
        <begin position="492"/>
        <end position="501"/>
    </location>
</feature>
<evidence type="ECO:0000256" key="3">
    <source>
        <dbReference type="ARBA" id="ARBA00022801"/>
    </source>
</evidence>
<comment type="subcellular location">
    <subcellularLocation>
        <location evidence="9">Cytoplasm</location>
    </subcellularLocation>
    <text evidence="9">The SRP-RNC complex is targeted to the cytoplasmic membrane.</text>
</comment>
<dbReference type="HAMAP" id="MF_00306">
    <property type="entry name" value="SRP54"/>
    <property type="match status" value="1"/>
</dbReference>
<evidence type="ECO:0000256" key="5">
    <source>
        <dbReference type="ARBA" id="ARBA00023134"/>
    </source>
</evidence>
<dbReference type="EMBL" id="JAFIDA010000001">
    <property type="protein sequence ID" value="MBP1324997.1"/>
    <property type="molecule type" value="Genomic_DNA"/>
</dbReference>
<comment type="subunit">
    <text evidence="9">Part of the signal recognition particle protein translocation system, which is composed of SRP and FtsY.</text>
</comment>
<dbReference type="Gene3D" id="1.20.120.140">
    <property type="entry name" value="Signal recognition particle SRP54, nucleotide-binding domain"/>
    <property type="match status" value="1"/>
</dbReference>
<accession>A0A940PJF6</accession>
<comment type="function">
    <text evidence="9">Involved in targeting and insertion of nascent membrane proteins into the cytoplasmic membrane. Binds to the hydrophobic signal sequence of the ribosome-nascent chain (RNC) as it emerges from the ribosomes. The SRP-RNC complex is then targeted to the cytoplasmic membrane where it interacts with the SRP receptor FtsY.</text>
</comment>
<dbReference type="GO" id="GO:0008312">
    <property type="term" value="F:7S RNA binding"/>
    <property type="evidence" value="ECO:0007669"/>
    <property type="project" value="InterPro"/>
</dbReference>
<evidence type="ECO:0000256" key="10">
    <source>
        <dbReference type="SAM" id="MobiDB-lite"/>
    </source>
</evidence>
<dbReference type="InterPro" id="IPR003593">
    <property type="entry name" value="AAA+_ATPase"/>
</dbReference>
<sequence>MATFGNLSARLTDTFKNLRAKGKLSASDIDSTVREIRRALLEADVALDVVKDFTGKVRDRALGDEVSEALNPAQQVVQIVNEELVSILGGEQRRLEFAKNPPTIIMLAGLQGAGKTTLAGKLAKWLKGQGHTPLLVACDLQRPNAVTQLSVVAEQAGVAVFAPEPGNGVGDPVKVAKNGVAEAKAKHHDFVIVDTAGRLGVDAEMMKQAADIRKAVNPDEVLFVIDAMIGQDAVATAKAFQEGVDFTGVVLTKLDGDARGGAALSIRSVTGRPILFASTGEGLGDFEPFHPDRMASRILDLGDILTLIEQAQGAFDEDEARKVAEKIAKDAFTLDDFLGQMQQMRKAGSIKKMMGMLPGMGKMKEQLDNFDEREIVHTEAIIQSMTKAERENPKMLNGSRRLRIAKGSGMTVTDVNQLVQRFEQAAKMMKTVARGGMPQIPGMGPMPGMGSHGGKKKQQTKGKGSKKSGNPAKRAQELSGVEAAKAAAPAGLGFGLGGGGATAAPSEEEMAKLQQMLGKGLR</sequence>
<dbReference type="Pfam" id="PF02978">
    <property type="entry name" value="SRP_SPB"/>
    <property type="match status" value="1"/>
</dbReference>
<feature type="domain" description="SRP54-type proteins GTP-binding" evidence="11">
    <location>
        <begin position="273"/>
        <end position="286"/>
    </location>
</feature>
<evidence type="ECO:0000256" key="4">
    <source>
        <dbReference type="ARBA" id="ARBA00022884"/>
    </source>
</evidence>
<dbReference type="NCBIfam" id="TIGR00959">
    <property type="entry name" value="ffh"/>
    <property type="match status" value="1"/>
</dbReference>
<dbReference type="InterPro" id="IPR004780">
    <property type="entry name" value="SRP"/>
</dbReference>
<dbReference type="GO" id="GO:0003924">
    <property type="term" value="F:GTPase activity"/>
    <property type="evidence" value="ECO:0007669"/>
    <property type="project" value="UniProtKB-UniRule"/>
</dbReference>
<protein>
    <recommendedName>
        <fullName evidence="9">Signal recognition particle protein</fullName>
        <ecNumber evidence="9">3.6.5.4</ecNumber>
    </recommendedName>
    <alternativeName>
        <fullName evidence="9">Fifty-four homolog</fullName>
    </alternativeName>
</protein>
<evidence type="ECO:0000256" key="1">
    <source>
        <dbReference type="ARBA" id="ARBA00005450"/>
    </source>
</evidence>
<keyword evidence="3 9" id="KW-0378">Hydrolase</keyword>
<keyword evidence="7 9" id="KW-0687">Ribonucleoprotein</keyword>
<dbReference type="InterPro" id="IPR022941">
    <property type="entry name" value="SRP54"/>
</dbReference>
<dbReference type="SUPFAM" id="SSF47446">
    <property type="entry name" value="Signal peptide-binding domain"/>
    <property type="match status" value="1"/>
</dbReference>
<gene>
    <name evidence="9" type="primary">ffh</name>
    <name evidence="12" type="ORF">JOF28_000229</name>
</gene>
<dbReference type="SUPFAM" id="SSF52540">
    <property type="entry name" value="P-loop containing nucleoside triphosphate hydrolases"/>
    <property type="match status" value="1"/>
</dbReference>
<dbReference type="Gene3D" id="3.40.50.300">
    <property type="entry name" value="P-loop containing nucleotide triphosphate hydrolases"/>
    <property type="match status" value="1"/>
</dbReference>
<comment type="domain">
    <text evidence="9">Composed of three domains: the N-terminal N domain, which is responsible for interactions with the ribosome, the central G domain, which binds GTP, and the C-terminal M domain, which binds the RNA and the signal sequence of the RNC.</text>
</comment>
<evidence type="ECO:0000259" key="11">
    <source>
        <dbReference type="PROSITE" id="PS00300"/>
    </source>
</evidence>
<dbReference type="CDD" id="cd18539">
    <property type="entry name" value="SRP_G"/>
    <property type="match status" value="1"/>
</dbReference>
<reference evidence="12" key="1">
    <citation type="submission" date="2021-02" db="EMBL/GenBank/DDBJ databases">
        <title>Sequencing the genomes of 1000 actinobacteria strains.</title>
        <authorList>
            <person name="Klenk H.-P."/>
        </authorList>
    </citation>
    <scope>NUCLEOTIDE SEQUENCE</scope>
    <source>
        <strain evidence="12">DSM 22850</strain>
    </source>
</reference>
<dbReference type="GO" id="GO:0048500">
    <property type="term" value="C:signal recognition particle"/>
    <property type="evidence" value="ECO:0007669"/>
    <property type="project" value="UniProtKB-UniRule"/>
</dbReference>
<dbReference type="GO" id="GO:0006614">
    <property type="term" value="P:SRP-dependent cotranslational protein targeting to membrane"/>
    <property type="evidence" value="ECO:0007669"/>
    <property type="project" value="InterPro"/>
</dbReference>
<evidence type="ECO:0000256" key="8">
    <source>
        <dbReference type="ARBA" id="ARBA00048027"/>
    </source>
</evidence>
<evidence type="ECO:0000313" key="12">
    <source>
        <dbReference type="EMBL" id="MBP1324997.1"/>
    </source>
</evidence>
<dbReference type="Proteomes" id="UP000675163">
    <property type="component" value="Unassembled WGS sequence"/>
</dbReference>
<dbReference type="GO" id="GO:0005525">
    <property type="term" value="F:GTP binding"/>
    <property type="evidence" value="ECO:0007669"/>
    <property type="project" value="UniProtKB-UniRule"/>
</dbReference>
<dbReference type="SMART" id="SM00382">
    <property type="entry name" value="AAA"/>
    <property type="match status" value="1"/>
</dbReference>
<feature type="compositionally biased region" description="Low complexity" evidence="10">
    <location>
        <begin position="435"/>
        <end position="444"/>
    </location>
</feature>
<evidence type="ECO:0000313" key="13">
    <source>
        <dbReference type="Proteomes" id="UP000675163"/>
    </source>
</evidence>
<dbReference type="PANTHER" id="PTHR11564:SF5">
    <property type="entry name" value="SIGNAL RECOGNITION PARTICLE SUBUNIT SRP54"/>
    <property type="match status" value="1"/>
</dbReference>
<name>A0A940PJF6_9MICO</name>
<evidence type="ECO:0000256" key="7">
    <source>
        <dbReference type="ARBA" id="ARBA00023274"/>
    </source>
</evidence>
<dbReference type="RefSeq" id="WP_209704094.1">
    <property type="nucleotide sequence ID" value="NZ_JAFIDA010000001.1"/>
</dbReference>
<dbReference type="Pfam" id="PF00448">
    <property type="entry name" value="SRP54"/>
    <property type="match status" value="1"/>
</dbReference>
<keyword evidence="4 9" id="KW-0694">RNA-binding</keyword>
<dbReference type="Pfam" id="PF02881">
    <property type="entry name" value="SRP54_N"/>
    <property type="match status" value="1"/>
</dbReference>
<dbReference type="InterPro" id="IPR027417">
    <property type="entry name" value="P-loop_NTPase"/>
</dbReference>
<keyword evidence="6 9" id="KW-0733">Signal recognition particle</keyword>
<dbReference type="EC" id="3.6.5.4" evidence="9"/>
<feature type="region of interest" description="Disordered" evidence="10">
    <location>
        <begin position="435"/>
        <end position="522"/>
    </location>
</feature>
<dbReference type="Gene3D" id="1.10.260.30">
    <property type="entry name" value="Signal recognition particle, SRP54 subunit, M-domain"/>
    <property type="match status" value="1"/>
</dbReference>
<dbReference type="PANTHER" id="PTHR11564">
    <property type="entry name" value="SIGNAL RECOGNITION PARTICLE 54K PROTEIN SRP54"/>
    <property type="match status" value="1"/>
</dbReference>
<dbReference type="FunFam" id="3.40.50.300:FF:000022">
    <property type="entry name" value="Signal recognition particle 54 kDa subunit"/>
    <property type="match status" value="1"/>
</dbReference>
<feature type="binding site" evidence="9">
    <location>
        <begin position="194"/>
        <end position="198"/>
    </location>
    <ligand>
        <name>GTP</name>
        <dbReference type="ChEBI" id="CHEBI:37565"/>
    </ligand>
</feature>
<dbReference type="SMART" id="SM00963">
    <property type="entry name" value="SRP54_N"/>
    <property type="match status" value="1"/>
</dbReference>
<dbReference type="InterPro" id="IPR036891">
    <property type="entry name" value="Signal_recog_part_SRP54_M_sf"/>
</dbReference>
<dbReference type="InterPro" id="IPR004125">
    <property type="entry name" value="Signal_recog_particle_SRP54_M"/>
</dbReference>
<feature type="binding site" evidence="9">
    <location>
        <begin position="252"/>
        <end position="255"/>
    </location>
    <ligand>
        <name>GTP</name>
        <dbReference type="ChEBI" id="CHEBI:37565"/>
    </ligand>
</feature>
<feature type="compositionally biased region" description="Basic residues" evidence="10">
    <location>
        <begin position="453"/>
        <end position="466"/>
    </location>
</feature>
<keyword evidence="5 9" id="KW-0342">GTP-binding</keyword>
<comment type="caution">
    <text evidence="12">The sequence shown here is derived from an EMBL/GenBank/DDBJ whole genome shotgun (WGS) entry which is preliminary data.</text>
</comment>
<organism evidence="12 13">
    <name type="scientific">Leucobacter exalbidus</name>
    <dbReference type="NCBI Taxonomy" id="662960"/>
    <lineage>
        <taxon>Bacteria</taxon>
        <taxon>Bacillati</taxon>
        <taxon>Actinomycetota</taxon>
        <taxon>Actinomycetes</taxon>
        <taxon>Micrococcales</taxon>
        <taxon>Microbacteriaceae</taxon>
        <taxon>Leucobacter</taxon>
    </lineage>
</organism>
<evidence type="ECO:0000256" key="9">
    <source>
        <dbReference type="HAMAP-Rule" id="MF_00306"/>
    </source>
</evidence>
<comment type="catalytic activity">
    <reaction evidence="8 9">
        <text>GTP + H2O = GDP + phosphate + H(+)</text>
        <dbReference type="Rhea" id="RHEA:19669"/>
        <dbReference type="ChEBI" id="CHEBI:15377"/>
        <dbReference type="ChEBI" id="CHEBI:15378"/>
        <dbReference type="ChEBI" id="CHEBI:37565"/>
        <dbReference type="ChEBI" id="CHEBI:43474"/>
        <dbReference type="ChEBI" id="CHEBI:58189"/>
        <dbReference type="EC" id="3.6.5.4"/>
    </reaction>
</comment>
<dbReference type="PROSITE" id="PS00300">
    <property type="entry name" value="SRP54"/>
    <property type="match status" value="1"/>
</dbReference>
<dbReference type="InterPro" id="IPR042101">
    <property type="entry name" value="SRP54_N_sf"/>
</dbReference>
<keyword evidence="2 9" id="KW-0547">Nucleotide-binding</keyword>
<dbReference type="InterPro" id="IPR013822">
    <property type="entry name" value="Signal_recog_particl_SRP54_hlx"/>
</dbReference>
<feature type="binding site" evidence="9">
    <location>
        <begin position="109"/>
        <end position="116"/>
    </location>
    <ligand>
        <name>GTP</name>
        <dbReference type="ChEBI" id="CHEBI:37565"/>
    </ligand>
</feature>
<dbReference type="InterPro" id="IPR000897">
    <property type="entry name" value="SRP54_GTPase_dom"/>
</dbReference>
<proteinExistence type="inferred from homology"/>
<comment type="similarity">
    <text evidence="1 9">Belongs to the GTP-binding SRP family. SRP54 subfamily.</text>
</comment>
<keyword evidence="13" id="KW-1185">Reference proteome</keyword>